<sequence length="217" mass="24251">MDCSSFPNRKCNLVGARLHKIGGSSPNKKHNLSDTLSPEGDCTSPDETLMPESNRYPSPHRKHKLSYDLFSDNDCSRISCVKCRLISDRSFKSDLTPSSESVSGHSSDSGWFPSHLRHGNDELPLNILLKSASGCEKLLRKIIRTAYQFTRHSHREKLALKDLERAFKIHNVNIRSDDSDCLDDKIGSDSAGGGDESQPFTCSGKWLRKLEDTSLNE</sequence>
<protein>
    <recommendedName>
        <fullName evidence="2">TATA box binding protein associated factor (TAF) histone-like fold domain-containing protein</fullName>
    </recommendedName>
</protein>
<evidence type="ECO:0000313" key="3">
    <source>
        <dbReference type="EMBL" id="GBN60806.1"/>
    </source>
</evidence>
<dbReference type="Proteomes" id="UP000499080">
    <property type="component" value="Unassembled WGS sequence"/>
</dbReference>
<feature type="domain" description="TATA box binding protein associated factor (TAF) histone-like fold" evidence="2">
    <location>
        <begin position="136"/>
        <end position="168"/>
    </location>
</feature>
<accession>A0A4Y2QEN6</accession>
<evidence type="ECO:0000313" key="4">
    <source>
        <dbReference type="Proteomes" id="UP000499080"/>
    </source>
</evidence>
<dbReference type="GO" id="GO:0046982">
    <property type="term" value="F:protein heterodimerization activity"/>
    <property type="evidence" value="ECO:0007669"/>
    <property type="project" value="InterPro"/>
</dbReference>
<comment type="caution">
    <text evidence="3">The sequence shown here is derived from an EMBL/GenBank/DDBJ whole genome shotgun (WGS) entry which is preliminary data.</text>
</comment>
<name>A0A4Y2QEN6_ARAVE</name>
<reference evidence="3 4" key="1">
    <citation type="journal article" date="2019" name="Sci. Rep.">
        <title>Orb-weaving spider Araneus ventricosus genome elucidates the spidroin gene catalogue.</title>
        <authorList>
            <person name="Kono N."/>
            <person name="Nakamura H."/>
            <person name="Ohtoshi R."/>
            <person name="Moran D.A.P."/>
            <person name="Shinohara A."/>
            <person name="Yoshida Y."/>
            <person name="Fujiwara M."/>
            <person name="Mori M."/>
            <person name="Tomita M."/>
            <person name="Arakawa K."/>
        </authorList>
    </citation>
    <scope>NUCLEOTIDE SEQUENCE [LARGE SCALE GENOMIC DNA]</scope>
</reference>
<dbReference type="InterPro" id="IPR004823">
    <property type="entry name" value="TAF_TATA-bd_Histone-like_dom"/>
</dbReference>
<feature type="region of interest" description="Disordered" evidence="1">
    <location>
        <begin position="22"/>
        <end position="61"/>
    </location>
</feature>
<keyword evidence="4" id="KW-1185">Reference proteome</keyword>
<dbReference type="InterPro" id="IPR009072">
    <property type="entry name" value="Histone-fold"/>
</dbReference>
<dbReference type="Pfam" id="PF02969">
    <property type="entry name" value="TAF"/>
    <property type="match status" value="1"/>
</dbReference>
<dbReference type="Gene3D" id="1.10.20.10">
    <property type="entry name" value="Histone, subunit A"/>
    <property type="match status" value="1"/>
</dbReference>
<gene>
    <name evidence="3" type="ORF">AVEN_91049_1</name>
</gene>
<dbReference type="EMBL" id="BGPR01013463">
    <property type="protein sequence ID" value="GBN60806.1"/>
    <property type="molecule type" value="Genomic_DNA"/>
</dbReference>
<proteinExistence type="predicted"/>
<organism evidence="3 4">
    <name type="scientific">Araneus ventricosus</name>
    <name type="common">Orbweaver spider</name>
    <name type="synonym">Epeira ventricosa</name>
    <dbReference type="NCBI Taxonomy" id="182803"/>
    <lineage>
        <taxon>Eukaryota</taxon>
        <taxon>Metazoa</taxon>
        <taxon>Ecdysozoa</taxon>
        <taxon>Arthropoda</taxon>
        <taxon>Chelicerata</taxon>
        <taxon>Arachnida</taxon>
        <taxon>Araneae</taxon>
        <taxon>Araneomorphae</taxon>
        <taxon>Entelegynae</taxon>
        <taxon>Araneoidea</taxon>
        <taxon>Araneidae</taxon>
        <taxon>Araneus</taxon>
    </lineage>
</organism>
<evidence type="ECO:0000256" key="1">
    <source>
        <dbReference type="SAM" id="MobiDB-lite"/>
    </source>
</evidence>
<dbReference type="AlphaFoldDB" id="A0A4Y2QEN6"/>
<evidence type="ECO:0000259" key="2">
    <source>
        <dbReference type="Pfam" id="PF02969"/>
    </source>
</evidence>